<organism evidence="1 2">
    <name type="scientific">Bacillus thuringiensis serovar toumanoffi</name>
    <dbReference type="NCBI Taxonomy" id="180862"/>
    <lineage>
        <taxon>Bacteria</taxon>
        <taxon>Bacillati</taxon>
        <taxon>Bacillota</taxon>
        <taxon>Bacilli</taxon>
        <taxon>Bacillales</taxon>
        <taxon>Bacillaceae</taxon>
        <taxon>Bacillus</taxon>
        <taxon>Bacillus cereus group</taxon>
    </lineage>
</organism>
<gene>
    <name evidence="1" type="ORF">BTTOUR_00905</name>
</gene>
<proteinExistence type="predicted"/>
<reference evidence="1 2" key="1">
    <citation type="submission" date="2023-10" db="EMBL/GenBank/DDBJ databases">
        <title>Draft Genome Sequence of Bacillus thuringiensis serovar. toumanoffi 4059: Identification of a Novel Cry Protein Candidate.</title>
        <authorList>
            <person name="Murdoch R.W."/>
            <person name="Gemler B."/>
            <person name="Heater B.S."/>
        </authorList>
    </citation>
    <scope>NUCLEOTIDE SEQUENCE [LARGE SCALE GENOMIC DNA]</scope>
    <source>
        <strain evidence="1 2">4059</strain>
    </source>
</reference>
<dbReference type="EMBL" id="JAWQCK010000001">
    <property type="protein sequence ID" value="MDW9207377.1"/>
    <property type="molecule type" value="Genomic_DNA"/>
</dbReference>
<evidence type="ECO:0000313" key="1">
    <source>
        <dbReference type="EMBL" id="MDW9207377.1"/>
    </source>
</evidence>
<dbReference type="Proteomes" id="UP001272716">
    <property type="component" value="Unassembled WGS sequence"/>
</dbReference>
<comment type="caution">
    <text evidence="1">The sequence shown here is derived from an EMBL/GenBank/DDBJ whole genome shotgun (WGS) entry which is preliminary data.</text>
</comment>
<sequence>MDILNILDEVSGISSFILAIYILLKESKEEKISVLNAKVPADQAENLSEENASHPIGNSTNWLGFSKKYYHLPYLYVKNFIDFKYYLFTFNNSFLYCYRFLQFTNVRNYLFNSDYFMDSGLYHFDYQEIEEVNPL</sequence>
<dbReference type="AlphaFoldDB" id="A0ABD5HR67"/>
<dbReference type="RefSeq" id="WP_000353748.1">
    <property type="nucleotide sequence ID" value="NZ_JAWQCK010000001.1"/>
</dbReference>
<protein>
    <recommendedName>
        <fullName evidence="3">NADH dehydrogenase</fullName>
    </recommendedName>
</protein>
<accession>A0ABD5HR67</accession>
<evidence type="ECO:0008006" key="3">
    <source>
        <dbReference type="Google" id="ProtNLM"/>
    </source>
</evidence>
<evidence type="ECO:0000313" key="2">
    <source>
        <dbReference type="Proteomes" id="UP001272716"/>
    </source>
</evidence>
<name>A0ABD5HR67_BACTU</name>